<feature type="compositionally biased region" description="Basic residues" evidence="5">
    <location>
        <begin position="96"/>
        <end position="107"/>
    </location>
</feature>
<feature type="region of interest" description="Disordered" evidence="5">
    <location>
        <begin position="450"/>
        <end position="482"/>
    </location>
</feature>
<keyword evidence="3" id="KW-0804">Transcription</keyword>
<dbReference type="PANTHER" id="PTHR13115:SF8">
    <property type="entry name" value="RNA POLYMERASE-ASSOCIATED PROTEIN RTF1 HOMOLOG"/>
    <property type="match status" value="1"/>
</dbReference>
<keyword evidence="4" id="KW-0539">Nucleus</keyword>
<dbReference type="GeneID" id="68097023"/>
<feature type="compositionally biased region" description="Acidic residues" evidence="5">
    <location>
        <begin position="162"/>
        <end position="172"/>
    </location>
</feature>
<feature type="region of interest" description="Disordered" evidence="5">
    <location>
        <begin position="88"/>
        <end position="254"/>
    </location>
</feature>
<evidence type="ECO:0000256" key="5">
    <source>
        <dbReference type="SAM" id="MobiDB-lite"/>
    </source>
</evidence>
<feature type="region of interest" description="Disordered" evidence="5">
    <location>
        <begin position="1"/>
        <end position="67"/>
    </location>
</feature>
<feature type="compositionally biased region" description="Basic and acidic residues" evidence="5">
    <location>
        <begin position="469"/>
        <end position="482"/>
    </location>
</feature>
<dbReference type="RefSeq" id="XP_044548910.1">
    <property type="nucleotide sequence ID" value="XM_044694221.1"/>
</dbReference>
<dbReference type="Gene3D" id="3.90.70.200">
    <property type="entry name" value="Plus-3 domain"/>
    <property type="match status" value="1"/>
</dbReference>
<evidence type="ECO:0000313" key="7">
    <source>
        <dbReference type="EMBL" id="KAG2383231.1"/>
    </source>
</evidence>
<dbReference type="AlphaFoldDB" id="A0AA88GQ48"/>
<sequence>MSKRNRQQKRNISDEESDEDYSPQESSEGEDNNNKKQKSSTHAIDPSSYYVREEDLDDEYDSDYYKDEEDRAYLDSLSELQREKILSERYEERNEKRKRKEILRKQGRLIERGKKMPTTVPTSASGSVTSSTTTTTTTNKSSSVSNSSNSSSRKKSYHDPELDLELDEEEDEPNKSTKSKRSTSTAKRVRKRSSKQASTSDDDNYSDNEMSRQSSRKQRDEADRSDDDEGDTRMRESYDEEENEEEEEEDIYESTLCKITKEDLEKILIRRSALEKEFKEPYFAESVEKAFVRVLVGFNERAKKKTYRLCQIVQVQDMSKDYPFGVNNADKTKKGLLLQFGVQKRTWQMSAISDSKEIEENEYRAWKSEMEKVGEKFPTLKFIEHKIQQWKNLKEYKYTDKEIETMLKEKKILKGGLIVKNKQSITREISHVKTKIKEIMDELYLRSLGKSKQHSSMTSDEENEENEEDGRSERQSDESLINEKAKYEEELKKLEAEYSKIDFLSPTAQKLGKINVKNRAMDQAAHEHRKKNQTLGSNAASSNQGAGQLDPFSRRKTNSSFFVLASESPKEEQQKKEHKQQRKKMNPQRARM</sequence>
<protein>
    <recommendedName>
        <fullName evidence="6">Plus3 domain-containing protein</fullName>
    </recommendedName>
</protein>
<dbReference type="InterPro" id="IPR036128">
    <property type="entry name" value="Plus3-like_sf"/>
</dbReference>
<reference evidence="7 8" key="1">
    <citation type="journal article" date="2018" name="BMC Genomics">
        <title>The genome of Naegleria lovaniensis, the basis for a comparative approach to unravel pathogenicity factors of the human pathogenic amoeba N. fowleri.</title>
        <authorList>
            <person name="Liechti N."/>
            <person name="Schurch N."/>
            <person name="Bruggmann R."/>
            <person name="Wittwer M."/>
        </authorList>
    </citation>
    <scope>NUCLEOTIDE SEQUENCE [LARGE SCALE GENOMIC DNA]</scope>
    <source>
        <strain evidence="7 8">ATCC 30569</strain>
    </source>
</reference>
<evidence type="ECO:0000256" key="2">
    <source>
        <dbReference type="ARBA" id="ARBA00023015"/>
    </source>
</evidence>
<feature type="region of interest" description="Disordered" evidence="5">
    <location>
        <begin position="509"/>
        <end position="592"/>
    </location>
</feature>
<comment type="caution">
    <text evidence="7">The sequence shown here is derived from an EMBL/GenBank/DDBJ whole genome shotgun (WGS) entry which is preliminary data.</text>
</comment>
<evidence type="ECO:0000256" key="3">
    <source>
        <dbReference type="ARBA" id="ARBA00023163"/>
    </source>
</evidence>
<dbReference type="PANTHER" id="PTHR13115">
    <property type="entry name" value="RNA POLYMERASE-ASSOCIATED PROTEIN RTF1 HOMOLOG"/>
    <property type="match status" value="1"/>
</dbReference>
<feature type="domain" description="Plus3" evidence="6">
    <location>
        <begin position="258"/>
        <end position="395"/>
    </location>
</feature>
<name>A0AA88GQ48_NAELO</name>
<accession>A0AA88GQ48</accession>
<feature type="compositionally biased region" description="Basic residues" evidence="5">
    <location>
        <begin position="576"/>
        <end position="592"/>
    </location>
</feature>
<evidence type="ECO:0000313" key="8">
    <source>
        <dbReference type="Proteomes" id="UP000816034"/>
    </source>
</evidence>
<dbReference type="EMBL" id="PYSW02000021">
    <property type="protein sequence ID" value="KAG2383231.1"/>
    <property type="molecule type" value="Genomic_DNA"/>
</dbReference>
<feature type="compositionally biased region" description="Acidic residues" evidence="5">
    <location>
        <begin position="459"/>
        <end position="468"/>
    </location>
</feature>
<keyword evidence="8" id="KW-1185">Reference proteome</keyword>
<gene>
    <name evidence="7" type="ORF">C9374_004568</name>
</gene>
<proteinExistence type="predicted"/>
<dbReference type="GO" id="GO:0016593">
    <property type="term" value="C:Cdc73/Paf1 complex"/>
    <property type="evidence" value="ECO:0007669"/>
    <property type="project" value="TreeGrafter"/>
</dbReference>
<dbReference type="PROSITE" id="PS51360">
    <property type="entry name" value="PLUS3"/>
    <property type="match status" value="1"/>
</dbReference>
<dbReference type="SUPFAM" id="SSF159042">
    <property type="entry name" value="Plus3-like"/>
    <property type="match status" value="1"/>
</dbReference>
<dbReference type="Pfam" id="PF03126">
    <property type="entry name" value="Plus-3"/>
    <property type="match status" value="1"/>
</dbReference>
<feature type="compositionally biased region" description="Low complexity" evidence="5">
    <location>
        <begin position="118"/>
        <end position="151"/>
    </location>
</feature>
<feature type="compositionally biased region" description="Basic residues" evidence="5">
    <location>
        <begin position="177"/>
        <end position="194"/>
    </location>
</feature>
<feature type="compositionally biased region" description="Polar residues" evidence="5">
    <location>
        <begin position="533"/>
        <end position="546"/>
    </location>
</feature>
<comment type="subcellular location">
    <subcellularLocation>
        <location evidence="1">Nucleus</location>
    </subcellularLocation>
</comment>
<evidence type="ECO:0000259" key="6">
    <source>
        <dbReference type="PROSITE" id="PS51360"/>
    </source>
</evidence>
<dbReference type="GO" id="GO:1990269">
    <property type="term" value="F:RNA polymerase II C-terminal domain phosphoserine binding"/>
    <property type="evidence" value="ECO:0007669"/>
    <property type="project" value="TreeGrafter"/>
</dbReference>
<dbReference type="SMART" id="SM00719">
    <property type="entry name" value="Plus3"/>
    <property type="match status" value="1"/>
</dbReference>
<dbReference type="GO" id="GO:0003677">
    <property type="term" value="F:DNA binding"/>
    <property type="evidence" value="ECO:0007669"/>
    <property type="project" value="InterPro"/>
</dbReference>
<organism evidence="7 8">
    <name type="scientific">Naegleria lovaniensis</name>
    <name type="common">Amoeba</name>
    <dbReference type="NCBI Taxonomy" id="51637"/>
    <lineage>
        <taxon>Eukaryota</taxon>
        <taxon>Discoba</taxon>
        <taxon>Heterolobosea</taxon>
        <taxon>Tetramitia</taxon>
        <taxon>Eutetramitia</taxon>
        <taxon>Vahlkampfiidae</taxon>
        <taxon>Naegleria</taxon>
    </lineage>
</organism>
<dbReference type="Proteomes" id="UP000816034">
    <property type="component" value="Unassembled WGS sequence"/>
</dbReference>
<keyword evidence="2" id="KW-0805">Transcription regulation</keyword>
<feature type="compositionally biased region" description="Acidic residues" evidence="5">
    <location>
        <begin position="14"/>
        <end position="31"/>
    </location>
</feature>
<dbReference type="InterPro" id="IPR004343">
    <property type="entry name" value="Plus-3_dom"/>
</dbReference>
<evidence type="ECO:0000256" key="1">
    <source>
        <dbReference type="ARBA" id="ARBA00004123"/>
    </source>
</evidence>
<feature type="compositionally biased region" description="Acidic residues" evidence="5">
    <location>
        <begin position="238"/>
        <end position="252"/>
    </location>
</feature>
<evidence type="ECO:0000256" key="4">
    <source>
        <dbReference type="ARBA" id="ARBA00023242"/>
    </source>
</evidence>